<comment type="caution">
    <text evidence="1">The sequence shown here is derived from an EMBL/GenBank/DDBJ whole genome shotgun (WGS) entry which is preliminary data.</text>
</comment>
<name>A0ABT9TU81_PAEHA</name>
<sequence length="38" mass="4488">MNERIRLMFAEAVDMKLKELSNGEMTIQVAYLRCARKK</sequence>
<proteinExistence type="predicted"/>
<gene>
    <name evidence="1" type="ORF">J2T15_000330</name>
</gene>
<keyword evidence="2" id="KW-1185">Reference proteome</keyword>
<reference evidence="1 2" key="1">
    <citation type="submission" date="2023-07" db="EMBL/GenBank/DDBJ databases">
        <title>Sorghum-associated microbial communities from plants grown in Nebraska, USA.</title>
        <authorList>
            <person name="Schachtman D."/>
        </authorList>
    </citation>
    <scope>NUCLEOTIDE SEQUENCE [LARGE SCALE GENOMIC DNA]</scope>
    <source>
        <strain evidence="1 2">CC482</strain>
    </source>
</reference>
<dbReference type="Proteomes" id="UP001229346">
    <property type="component" value="Unassembled WGS sequence"/>
</dbReference>
<dbReference type="EMBL" id="JAUSSU010000001">
    <property type="protein sequence ID" value="MDQ0110914.1"/>
    <property type="molecule type" value="Genomic_DNA"/>
</dbReference>
<protein>
    <submittedName>
        <fullName evidence="1">Uncharacterized protein</fullName>
    </submittedName>
</protein>
<organism evidence="1 2">
    <name type="scientific">Paenibacillus harenae</name>
    <dbReference type="NCBI Taxonomy" id="306543"/>
    <lineage>
        <taxon>Bacteria</taxon>
        <taxon>Bacillati</taxon>
        <taxon>Bacillota</taxon>
        <taxon>Bacilli</taxon>
        <taxon>Bacillales</taxon>
        <taxon>Paenibacillaceae</taxon>
        <taxon>Paenibacillus</taxon>
    </lineage>
</organism>
<accession>A0ABT9TU81</accession>
<evidence type="ECO:0000313" key="2">
    <source>
        <dbReference type="Proteomes" id="UP001229346"/>
    </source>
</evidence>
<evidence type="ECO:0000313" key="1">
    <source>
        <dbReference type="EMBL" id="MDQ0110914.1"/>
    </source>
</evidence>